<feature type="region of interest" description="Disordered" evidence="1">
    <location>
        <begin position="1"/>
        <end position="50"/>
    </location>
</feature>
<comment type="caution">
    <text evidence="2">The sequence shown here is derived from an EMBL/GenBank/DDBJ whole genome shotgun (WGS) entry which is preliminary data.</text>
</comment>
<accession>A0A6A5BKZ9</accession>
<feature type="compositionally biased region" description="Low complexity" evidence="1">
    <location>
        <begin position="78"/>
        <end position="91"/>
    </location>
</feature>
<feature type="compositionally biased region" description="Low complexity" evidence="1">
    <location>
        <begin position="19"/>
        <end position="29"/>
    </location>
</feature>
<proteinExistence type="predicted"/>
<keyword evidence="3" id="KW-1185">Reference proteome</keyword>
<evidence type="ECO:0000313" key="2">
    <source>
        <dbReference type="EMBL" id="KAF0975532.1"/>
    </source>
</evidence>
<feature type="compositionally biased region" description="Polar residues" evidence="1">
    <location>
        <begin position="1"/>
        <end position="12"/>
    </location>
</feature>
<dbReference type="Proteomes" id="UP000444721">
    <property type="component" value="Unassembled WGS sequence"/>
</dbReference>
<organism evidence="2 3">
    <name type="scientific">Naegleria fowleri</name>
    <name type="common">Brain eating amoeba</name>
    <dbReference type="NCBI Taxonomy" id="5763"/>
    <lineage>
        <taxon>Eukaryota</taxon>
        <taxon>Discoba</taxon>
        <taxon>Heterolobosea</taxon>
        <taxon>Tetramitia</taxon>
        <taxon>Eutetramitia</taxon>
        <taxon>Vahlkampfiidae</taxon>
        <taxon>Naegleria</taxon>
    </lineage>
</organism>
<protein>
    <submittedName>
        <fullName evidence="2">Uncharacterized protein</fullName>
    </submittedName>
</protein>
<dbReference type="VEuPathDB" id="AmoebaDB:NfTy_066940"/>
<reference evidence="2 3" key="1">
    <citation type="journal article" date="2019" name="Sci. Rep.">
        <title>Nanopore sequencing improves the draft genome of the human pathogenic amoeba Naegleria fowleri.</title>
        <authorList>
            <person name="Liechti N."/>
            <person name="Schurch N."/>
            <person name="Bruggmann R."/>
            <person name="Wittwer M."/>
        </authorList>
    </citation>
    <scope>NUCLEOTIDE SEQUENCE [LARGE SCALE GENOMIC DNA]</scope>
    <source>
        <strain evidence="2 3">ATCC 30894</strain>
    </source>
</reference>
<dbReference type="GeneID" id="68112744"/>
<sequence length="246" mass="26984">MAIIKNQRTNTAARPAQTPSISSPAPSSSNEKPLRHVASGAVAAKKPPASSKLTTTILVKQENNVKTQSSSSTKACKSNKTNTTKQPNNTTDHVNSMNVDTSNDVVDISINVIRPLNAPRSEAIQQKFTTNKQQQSITGSSSIISPPHANSSIHSTTRSPLKRLISQLSRIIPSSSDSLSTILNEIDQYLEESEFSTSSSLVKFFFDMIQSEDVEAVVRAFQYLILEEYFYTCKQEESNRSSQCLL</sequence>
<dbReference type="EMBL" id="VFQX01000044">
    <property type="protein sequence ID" value="KAF0975532.1"/>
    <property type="molecule type" value="Genomic_DNA"/>
</dbReference>
<feature type="compositionally biased region" description="Low complexity" evidence="1">
    <location>
        <begin position="37"/>
        <end position="50"/>
    </location>
</feature>
<name>A0A6A5BKZ9_NAEFO</name>
<dbReference type="VEuPathDB" id="AmoebaDB:NF0122160"/>
<feature type="compositionally biased region" description="Polar residues" evidence="1">
    <location>
        <begin position="63"/>
        <end position="76"/>
    </location>
</feature>
<feature type="region of interest" description="Disordered" evidence="1">
    <location>
        <begin position="129"/>
        <end position="156"/>
    </location>
</feature>
<dbReference type="RefSeq" id="XP_044560245.1">
    <property type="nucleotide sequence ID" value="XM_044709060.1"/>
</dbReference>
<feature type="region of interest" description="Disordered" evidence="1">
    <location>
        <begin position="63"/>
        <end position="98"/>
    </location>
</feature>
<evidence type="ECO:0000256" key="1">
    <source>
        <dbReference type="SAM" id="MobiDB-lite"/>
    </source>
</evidence>
<gene>
    <name evidence="2" type="ORF">FDP41_005526</name>
</gene>
<dbReference type="VEuPathDB" id="AmoebaDB:FDP41_005526"/>
<feature type="compositionally biased region" description="Low complexity" evidence="1">
    <location>
        <begin position="133"/>
        <end position="145"/>
    </location>
</feature>
<dbReference type="AlphaFoldDB" id="A0A6A5BKZ9"/>
<evidence type="ECO:0000313" key="3">
    <source>
        <dbReference type="Proteomes" id="UP000444721"/>
    </source>
</evidence>